<dbReference type="PANTHER" id="PTHR43289">
    <property type="entry name" value="MITOGEN-ACTIVATED PROTEIN KINASE KINASE KINASE 20-RELATED"/>
    <property type="match status" value="1"/>
</dbReference>
<evidence type="ECO:0000259" key="6">
    <source>
        <dbReference type="PROSITE" id="PS50011"/>
    </source>
</evidence>
<dbReference type="GO" id="GO:0004674">
    <property type="term" value="F:protein serine/threonine kinase activity"/>
    <property type="evidence" value="ECO:0007669"/>
    <property type="project" value="TreeGrafter"/>
</dbReference>
<dbReference type="SUPFAM" id="SSF56112">
    <property type="entry name" value="Protein kinase-like (PK-like)"/>
    <property type="match status" value="1"/>
</dbReference>
<gene>
    <name evidence="7" type="ORF">BIV57_10925</name>
</gene>
<reference evidence="7 8" key="1">
    <citation type="submission" date="2016-10" db="EMBL/GenBank/DDBJ databases">
        <title>Genome sequence of Streptomyces gilvigriseus MUSC 26.</title>
        <authorList>
            <person name="Lee L.-H."/>
            <person name="Ser H.-L."/>
        </authorList>
    </citation>
    <scope>NUCLEOTIDE SEQUENCE [LARGE SCALE GENOMIC DNA]</scope>
    <source>
        <strain evidence="7 8">MUSC 26</strain>
    </source>
</reference>
<dbReference type="Gene3D" id="3.30.200.20">
    <property type="entry name" value="Phosphorylase Kinase, domain 1"/>
    <property type="match status" value="1"/>
</dbReference>
<feature type="domain" description="Protein kinase" evidence="6">
    <location>
        <begin position="15"/>
        <end position="137"/>
    </location>
</feature>
<dbReference type="RefSeq" id="WP_079170225.1">
    <property type="nucleotide sequence ID" value="NZ_MLCF01000052.1"/>
</dbReference>
<evidence type="ECO:0000256" key="1">
    <source>
        <dbReference type="ARBA" id="ARBA00022679"/>
    </source>
</evidence>
<dbReference type="PROSITE" id="PS50011">
    <property type="entry name" value="PROTEIN_KINASE_DOM"/>
    <property type="match status" value="1"/>
</dbReference>
<name>A0A1J7BVG3_9ACTN</name>
<evidence type="ECO:0000256" key="3">
    <source>
        <dbReference type="ARBA" id="ARBA00022777"/>
    </source>
</evidence>
<dbReference type="OrthoDB" id="9762169at2"/>
<keyword evidence="1" id="KW-0808">Transferase</keyword>
<proteinExistence type="predicted"/>
<dbReference type="Proteomes" id="UP000243342">
    <property type="component" value="Unassembled WGS sequence"/>
</dbReference>
<evidence type="ECO:0000313" key="8">
    <source>
        <dbReference type="Proteomes" id="UP000243342"/>
    </source>
</evidence>
<comment type="caution">
    <text evidence="7">The sequence shown here is derived from an EMBL/GenBank/DDBJ whole genome shotgun (WGS) entry which is preliminary data.</text>
</comment>
<sequence length="137" mass="14579">MQPLTAADPHQVGPYLLEGRLGGGGMGQVYLGRSRGGRRVAVKVIHPQFAAEPDFRGRFRREVELAMKVGGFWTAALVDSDPEAAEPWVASEYVPGPTLRQRIVADGPLGLGPLRELAVGLAEAVAAVHRGGWCIGI</sequence>
<evidence type="ECO:0000256" key="4">
    <source>
        <dbReference type="ARBA" id="ARBA00022840"/>
    </source>
</evidence>
<dbReference type="PROSITE" id="PS00107">
    <property type="entry name" value="PROTEIN_KINASE_ATP"/>
    <property type="match status" value="1"/>
</dbReference>
<keyword evidence="4 5" id="KW-0067">ATP-binding</keyword>
<keyword evidence="3" id="KW-0418">Kinase</keyword>
<keyword evidence="2 5" id="KW-0547">Nucleotide-binding</keyword>
<evidence type="ECO:0000313" key="7">
    <source>
        <dbReference type="EMBL" id="OIV37473.1"/>
    </source>
</evidence>
<dbReference type="EMBL" id="MLCF01000052">
    <property type="protein sequence ID" value="OIV37473.1"/>
    <property type="molecule type" value="Genomic_DNA"/>
</dbReference>
<dbReference type="InterPro" id="IPR000719">
    <property type="entry name" value="Prot_kinase_dom"/>
</dbReference>
<accession>A0A1J7BVG3</accession>
<dbReference type="PANTHER" id="PTHR43289:SF34">
    <property type="entry name" value="SERINE_THREONINE-PROTEIN KINASE YBDM-RELATED"/>
    <property type="match status" value="1"/>
</dbReference>
<protein>
    <recommendedName>
        <fullName evidence="6">Protein kinase domain-containing protein</fullName>
    </recommendedName>
</protein>
<dbReference type="GO" id="GO:0005524">
    <property type="term" value="F:ATP binding"/>
    <property type="evidence" value="ECO:0007669"/>
    <property type="project" value="UniProtKB-UniRule"/>
</dbReference>
<dbReference type="STRING" id="1428644.BIV57_10925"/>
<dbReference type="AlphaFoldDB" id="A0A1J7BVG3"/>
<dbReference type="InterPro" id="IPR011009">
    <property type="entry name" value="Kinase-like_dom_sf"/>
</dbReference>
<organism evidence="7 8">
    <name type="scientific">Mangrovactinospora gilvigrisea</name>
    <dbReference type="NCBI Taxonomy" id="1428644"/>
    <lineage>
        <taxon>Bacteria</taxon>
        <taxon>Bacillati</taxon>
        <taxon>Actinomycetota</taxon>
        <taxon>Actinomycetes</taxon>
        <taxon>Kitasatosporales</taxon>
        <taxon>Streptomycetaceae</taxon>
        <taxon>Mangrovactinospora</taxon>
    </lineage>
</organism>
<keyword evidence="8" id="KW-1185">Reference proteome</keyword>
<feature type="binding site" evidence="5">
    <location>
        <position position="43"/>
    </location>
    <ligand>
        <name>ATP</name>
        <dbReference type="ChEBI" id="CHEBI:30616"/>
    </ligand>
</feature>
<evidence type="ECO:0000256" key="2">
    <source>
        <dbReference type="ARBA" id="ARBA00022741"/>
    </source>
</evidence>
<evidence type="ECO:0000256" key="5">
    <source>
        <dbReference type="PROSITE-ProRule" id="PRU10141"/>
    </source>
</evidence>
<dbReference type="InterPro" id="IPR017441">
    <property type="entry name" value="Protein_kinase_ATP_BS"/>
</dbReference>